<dbReference type="InterPro" id="IPR026971">
    <property type="entry name" value="CND1/NCAPD3"/>
</dbReference>
<keyword evidence="11" id="KW-0175">Coiled coil</keyword>
<evidence type="ECO:0000256" key="4">
    <source>
        <dbReference type="ARBA" id="ARBA00022454"/>
    </source>
</evidence>
<keyword evidence="5 10" id="KW-0132">Cell division</keyword>
<keyword evidence="4" id="KW-0158">Chromosome</keyword>
<dbReference type="PIRSF" id="PIRSF017127">
    <property type="entry name" value="Condensin_D2"/>
    <property type="match status" value="1"/>
</dbReference>
<evidence type="ECO:0000256" key="3">
    <source>
        <dbReference type="ARBA" id="ARBA00009606"/>
    </source>
</evidence>
<comment type="similarity">
    <text evidence="3 10">Belongs to the CND1 (condensin subunit 1) family.</text>
</comment>
<dbReference type="InterPro" id="IPR032682">
    <property type="entry name" value="Cnd1_C"/>
</dbReference>
<feature type="compositionally biased region" description="Acidic residues" evidence="12">
    <location>
        <begin position="1300"/>
        <end position="1319"/>
    </location>
</feature>
<comment type="function">
    <text evidence="10">Regulatory subunit of the condensin complex, a complex required for conversion of interphase chromatin into mitotic-like condense chromosomes. The condensin complex probably introduces positive supercoils into relaxed DNA in the presence of type I topoisomerases and converts nicked DNA into positive knotted forms in the presence of type II topoisomerases.</text>
</comment>
<dbReference type="EMBL" id="JAQQBS010000002">
    <property type="protein sequence ID" value="KAK0171733.1"/>
    <property type="molecule type" value="Genomic_DNA"/>
</dbReference>
<dbReference type="GO" id="GO:0000779">
    <property type="term" value="C:condensed chromosome, centromeric region"/>
    <property type="evidence" value="ECO:0007669"/>
    <property type="project" value="TreeGrafter"/>
</dbReference>
<dbReference type="PANTHER" id="PTHR14222:SF2">
    <property type="entry name" value="CONDENSIN COMPLEX SUBUNIT 1"/>
    <property type="match status" value="1"/>
</dbReference>
<evidence type="ECO:0000256" key="1">
    <source>
        <dbReference type="ARBA" id="ARBA00004123"/>
    </source>
</evidence>
<dbReference type="GO" id="GO:0000796">
    <property type="term" value="C:condensin complex"/>
    <property type="evidence" value="ECO:0007669"/>
    <property type="project" value="TreeGrafter"/>
</dbReference>
<feature type="region of interest" description="Disordered" evidence="12">
    <location>
        <begin position="1257"/>
        <end position="1374"/>
    </location>
</feature>
<dbReference type="Gene3D" id="1.25.10.10">
    <property type="entry name" value="Leucine-rich Repeat Variant"/>
    <property type="match status" value="2"/>
</dbReference>
<dbReference type="GO" id="GO:0051301">
    <property type="term" value="P:cell division"/>
    <property type="evidence" value="ECO:0007669"/>
    <property type="project" value="UniProtKB-KW"/>
</dbReference>
<protein>
    <recommendedName>
        <fullName evidence="10">Condensin complex subunit 1</fullName>
    </recommendedName>
</protein>
<evidence type="ECO:0000256" key="7">
    <source>
        <dbReference type="ARBA" id="ARBA00023067"/>
    </source>
</evidence>
<dbReference type="InterPro" id="IPR024324">
    <property type="entry name" value="Condensin_cplx_su1_N"/>
</dbReference>
<keyword evidence="8" id="KW-0539">Nucleus</keyword>
<evidence type="ECO:0000313" key="15">
    <source>
        <dbReference type="EMBL" id="KAK0171733.1"/>
    </source>
</evidence>
<evidence type="ECO:0000256" key="8">
    <source>
        <dbReference type="ARBA" id="ARBA00023242"/>
    </source>
</evidence>
<feature type="compositionally biased region" description="Basic residues" evidence="12">
    <location>
        <begin position="1325"/>
        <end position="1334"/>
    </location>
</feature>
<dbReference type="PANTHER" id="PTHR14222">
    <property type="entry name" value="CONDENSIN"/>
    <property type="match status" value="1"/>
</dbReference>
<keyword evidence="16" id="KW-1185">Reference proteome</keyword>
<proteinExistence type="inferred from homology"/>
<comment type="subcellular location">
    <subcellularLocation>
        <location evidence="2">Chromosome</location>
    </subcellularLocation>
    <subcellularLocation>
        <location evidence="1">Nucleus</location>
    </subcellularLocation>
</comment>
<keyword evidence="7 10" id="KW-0226">DNA condensation</keyword>
<reference evidence="15" key="2">
    <citation type="submission" date="2023-03" db="EMBL/GenBank/DDBJ databases">
        <authorList>
            <person name="Inwood S.N."/>
            <person name="Skelly J.G."/>
            <person name="Guhlin J."/>
            <person name="Harrop T.W.R."/>
            <person name="Goldson S.G."/>
            <person name="Dearden P.K."/>
        </authorList>
    </citation>
    <scope>NUCLEOTIDE SEQUENCE</scope>
    <source>
        <strain evidence="15">Irish</strain>
        <tissue evidence="15">Whole body</tissue>
    </source>
</reference>
<feature type="compositionally biased region" description="Basic and acidic residues" evidence="12">
    <location>
        <begin position="1351"/>
        <end position="1360"/>
    </location>
</feature>
<evidence type="ECO:0000256" key="6">
    <source>
        <dbReference type="ARBA" id="ARBA00022776"/>
    </source>
</evidence>
<feature type="coiled-coil region" evidence="11">
    <location>
        <begin position="424"/>
        <end position="491"/>
    </location>
</feature>
<evidence type="ECO:0000313" key="16">
    <source>
        <dbReference type="Proteomes" id="UP001168990"/>
    </source>
</evidence>
<reference evidence="15" key="1">
    <citation type="journal article" date="2023" name="bioRxiv">
        <title>Scaffold-level genome assemblies of two parasitoid biocontrol wasps reveal the parthenogenesis mechanism and an associated novel virus.</title>
        <authorList>
            <person name="Inwood S."/>
            <person name="Skelly J."/>
            <person name="Guhlin J."/>
            <person name="Harrop T."/>
            <person name="Goldson S."/>
            <person name="Dearden P."/>
        </authorList>
    </citation>
    <scope>NUCLEOTIDE SEQUENCE</scope>
    <source>
        <strain evidence="15">Irish</strain>
        <tissue evidence="15">Whole body</tissue>
    </source>
</reference>
<evidence type="ECO:0000256" key="12">
    <source>
        <dbReference type="SAM" id="MobiDB-lite"/>
    </source>
</evidence>
<comment type="caution">
    <text evidence="15">The sequence shown here is derived from an EMBL/GenBank/DDBJ whole genome shotgun (WGS) entry which is preliminary data.</text>
</comment>
<dbReference type="SUPFAM" id="SSF48371">
    <property type="entry name" value="ARM repeat"/>
    <property type="match status" value="1"/>
</dbReference>
<feature type="domain" description="Condensin complex subunit 1 N-terminal" evidence="14">
    <location>
        <begin position="80"/>
        <end position="225"/>
    </location>
</feature>
<evidence type="ECO:0000256" key="10">
    <source>
        <dbReference type="PIRNR" id="PIRNR017127"/>
    </source>
</evidence>
<evidence type="ECO:0000256" key="9">
    <source>
        <dbReference type="ARBA" id="ARBA00023306"/>
    </source>
</evidence>
<dbReference type="InterPro" id="IPR007673">
    <property type="entry name" value="Condensin_cplx_su1"/>
</dbReference>
<feature type="domain" description="Condensin complex subunit 1 C-terminal" evidence="13">
    <location>
        <begin position="1038"/>
        <end position="1197"/>
    </location>
</feature>
<feature type="compositionally biased region" description="Basic and acidic residues" evidence="12">
    <location>
        <begin position="904"/>
        <end position="918"/>
    </location>
</feature>
<dbReference type="Pfam" id="PF12717">
    <property type="entry name" value="Cnd1"/>
    <property type="match status" value="1"/>
</dbReference>
<evidence type="ECO:0000256" key="11">
    <source>
        <dbReference type="SAM" id="Coils"/>
    </source>
</evidence>
<accession>A0AA39FLL1</accession>
<feature type="compositionally biased region" description="Basic residues" evidence="12">
    <location>
        <begin position="1287"/>
        <end position="1297"/>
    </location>
</feature>
<dbReference type="GO" id="GO:0007076">
    <property type="term" value="P:mitotic chromosome condensation"/>
    <property type="evidence" value="ECO:0007669"/>
    <property type="project" value="InterPro"/>
</dbReference>
<dbReference type="InterPro" id="IPR011989">
    <property type="entry name" value="ARM-like"/>
</dbReference>
<dbReference type="GO" id="GO:0010032">
    <property type="term" value="P:meiotic chromosome condensation"/>
    <property type="evidence" value="ECO:0007669"/>
    <property type="project" value="TreeGrafter"/>
</dbReference>
<gene>
    <name evidence="15" type="ORF">PV328_005146</name>
</gene>
<name>A0AA39FLL1_9HYME</name>
<feature type="compositionally biased region" description="Basic residues" evidence="12">
    <location>
        <begin position="926"/>
        <end position="939"/>
    </location>
</feature>
<sequence length="1374" mass="157029">MEFIIPLDKDDLLQCNDGQYHVKELVSPRCIPQALDDNKVSLQAEGPAFILKHFDDFFSIIVHGTKLETIITTRGFDRLNKALQFLVKDFEENGLEGDRQKNLCITKMIIYLLSNIMYYLENATISLDNNLGVDKRKKKTAKKSDARDEWESRRDGVLLVIYRLLQLPLHKLWQPPIVEESFIMLIADICYKILENDKEIRQKQTRLVIWQILGTLVQRYIHAITCAIKIIQLVRMDDALAPILADGVVIMVKENNCPSFIAKIAHEIEENSLEEAEARNVSSFLEAIASSSVDLMLPILNNILEYLENDCYVLRNCGVSIIGSIILGLLTGENLTKDQKEKRDECLDELEGSMLDANTYVRSKVFQIWQKLCCEGAIPIARIPALLKAVTPHLSEKSATMRKQALQLLRVLLQCNPYNIKFGKEIFVKERDQTEKKLHELQSEIVAESASGDDARIALWQELAPQLQKVLKKYLNENDENDEDKENKANEDAEIDSDVEFEKIRQLLVDRKFTKAIECLINMCEILNFVPDMDNDAKEQCYLLFLLKIFIESEGNRQMDKQKFTSAEWRKRKENIQTYKRAINCLESCIIFIDELEKSIPIVESMLYSAAPAVAIEACTFLGAAYEFDVSGASAGIRKSLSQVFSRDESVRNNVAIVYKDIYLKSKQENLSHRQMAMASVNGLIELFKGLEPGQSPALAQLISIFIASNDLNETTLQIMWEKYSAKIPGTTPDESRAAIALLSMVSQSQPKIIISNLSTLMKIGFQTQGKDNILLARDTCRALMNIRTESNDSMAPPIKYPNDHELIREVKTLLITNFEVSEKMEYVSFATEAINVIYHLANQPQLIMKEILQQILGESADVDVPISHLSKFLYVIGHISIRHMVHLDTAVYKELKRRNAIRDEREGKKKVDKKSRESTVSAHSSARKARRSMHRKNTSYHEEDEENQLAGATADDVDAEIIDQLLETDIVTGDGLLAQFVSLVKDVCQHPEKYNDQCTQTWGVLALTKMMTVSSEFCKQNLQLLITILERSTYPAIRSNILIGLSDLMMRFPNDVEPWTSHMYSRLQDKEISVRSTAVQVLSHLVKREMIRVKGQSAELTLCIVDSDAKIRDAAKQFFHELSQKGNVLYNVIPDILSRLTSPNINIEEDDLHTIFKYIFGLLHKERETDALLDKICARFKLATSERQWRDLSFCLALLQLGKKGITRLVTNLPLLKDKIHNKQVQKALKDIIETARKKPDLKDVCNVLENEIEKLMDSTDDTNENVEQDKDRDIMPPPMNPPMRKTSRRKTKKKSSSSEEEEEEEEDEDYDNDDGDEEQSRPTPKRKVLSKKRVNDAKIPVRKSMRLNDGSKNDRNSIDAESETPRRRRGRN</sequence>
<evidence type="ECO:0000259" key="13">
    <source>
        <dbReference type="Pfam" id="PF12717"/>
    </source>
</evidence>
<keyword evidence="6 10" id="KW-0498">Mitosis</keyword>
<feature type="region of interest" description="Disordered" evidence="12">
    <location>
        <begin position="904"/>
        <end position="950"/>
    </location>
</feature>
<dbReference type="Proteomes" id="UP001168990">
    <property type="component" value="Unassembled WGS sequence"/>
</dbReference>
<dbReference type="Pfam" id="PF12922">
    <property type="entry name" value="Cnd1_N"/>
    <property type="match status" value="1"/>
</dbReference>
<evidence type="ECO:0000256" key="2">
    <source>
        <dbReference type="ARBA" id="ARBA00004286"/>
    </source>
</evidence>
<dbReference type="GO" id="GO:0005634">
    <property type="term" value="C:nucleus"/>
    <property type="evidence" value="ECO:0007669"/>
    <property type="project" value="UniProtKB-SubCell"/>
</dbReference>
<dbReference type="GO" id="GO:0042393">
    <property type="term" value="F:histone binding"/>
    <property type="evidence" value="ECO:0007669"/>
    <property type="project" value="TreeGrafter"/>
</dbReference>
<keyword evidence="9 10" id="KW-0131">Cell cycle</keyword>
<dbReference type="InterPro" id="IPR016024">
    <property type="entry name" value="ARM-type_fold"/>
</dbReference>
<evidence type="ECO:0000259" key="14">
    <source>
        <dbReference type="Pfam" id="PF12922"/>
    </source>
</evidence>
<evidence type="ECO:0000256" key="5">
    <source>
        <dbReference type="ARBA" id="ARBA00022618"/>
    </source>
</evidence>
<organism evidence="15 16">
    <name type="scientific">Microctonus aethiopoides</name>
    <dbReference type="NCBI Taxonomy" id="144406"/>
    <lineage>
        <taxon>Eukaryota</taxon>
        <taxon>Metazoa</taxon>
        <taxon>Ecdysozoa</taxon>
        <taxon>Arthropoda</taxon>
        <taxon>Hexapoda</taxon>
        <taxon>Insecta</taxon>
        <taxon>Pterygota</taxon>
        <taxon>Neoptera</taxon>
        <taxon>Endopterygota</taxon>
        <taxon>Hymenoptera</taxon>
        <taxon>Apocrita</taxon>
        <taxon>Ichneumonoidea</taxon>
        <taxon>Braconidae</taxon>
        <taxon>Euphorinae</taxon>
        <taxon>Microctonus</taxon>
    </lineage>
</organism>